<dbReference type="EMBL" id="UXAU01000017">
    <property type="protein sequence ID" value="VDC22748.1"/>
    <property type="molecule type" value="Genomic_DNA"/>
</dbReference>
<dbReference type="AlphaFoldDB" id="A0A3P5WM28"/>
<dbReference type="RefSeq" id="WP_124091009.1">
    <property type="nucleotide sequence ID" value="NZ_CBCRYA010000021.1"/>
</dbReference>
<reference evidence="1 2" key="1">
    <citation type="submission" date="2018-11" db="EMBL/GenBank/DDBJ databases">
        <authorList>
            <person name="Criscuolo A."/>
        </authorList>
    </citation>
    <scope>NUCLEOTIDE SEQUENCE [LARGE SCALE GENOMIC DNA]</scope>
    <source>
        <strain evidence="1">AT11b</strain>
    </source>
</reference>
<name>A0A3P5WM28_9MICC</name>
<accession>A0A3P5WM28</accession>
<dbReference type="Proteomes" id="UP000280861">
    <property type="component" value="Unassembled WGS sequence"/>
</dbReference>
<protein>
    <submittedName>
        <fullName evidence="1">Uncharacterized protein</fullName>
    </submittedName>
</protein>
<evidence type="ECO:0000313" key="1">
    <source>
        <dbReference type="EMBL" id="VDC22748.1"/>
    </source>
</evidence>
<sequence length="59" mass="6793">MYQQETTPVAPKPANAQSTQEFYLPRGEGIDPDFYVPLDREHTPGRISRWVSALGFRRN</sequence>
<organism evidence="1 2">
    <name type="scientific">Arthrobacter ulcerisalmonis</name>
    <dbReference type="NCBI Taxonomy" id="2483813"/>
    <lineage>
        <taxon>Bacteria</taxon>
        <taxon>Bacillati</taxon>
        <taxon>Actinomycetota</taxon>
        <taxon>Actinomycetes</taxon>
        <taxon>Micrococcales</taxon>
        <taxon>Micrococcaceae</taxon>
        <taxon>Arthrobacter</taxon>
    </lineage>
</organism>
<dbReference type="OrthoDB" id="4951042at2"/>
<evidence type="ECO:0000313" key="2">
    <source>
        <dbReference type="Proteomes" id="UP000280861"/>
    </source>
</evidence>
<proteinExistence type="predicted"/>
<gene>
    <name evidence="1" type="ORF">PSET11_01014</name>
</gene>
<keyword evidence="2" id="KW-1185">Reference proteome</keyword>